<evidence type="ECO:0000313" key="2">
    <source>
        <dbReference type="EMBL" id="CAB9517889.1"/>
    </source>
</evidence>
<gene>
    <name evidence="2" type="ORF">SEMRO_889_G216560.1</name>
</gene>
<feature type="compositionally biased region" description="Basic residues" evidence="1">
    <location>
        <begin position="1"/>
        <end position="11"/>
    </location>
</feature>
<accession>A0A9N8EEU2</accession>
<dbReference type="EMBL" id="CAICTM010000887">
    <property type="protein sequence ID" value="CAB9517889.1"/>
    <property type="molecule type" value="Genomic_DNA"/>
</dbReference>
<sequence>MSLNQARRRRSTGSSIGSGASGGSVSATTCSTVATNGMEEGDNETAVLGGKFGGAAYEVYKFEPSEDAIIAILSSKKKGTPLTTKPEKIKFLKAIVDNRDDWFGRASKLGGPDGTRLEAYMREFIPRLTDARWTMEVLAEKIYHTYRVLKNPLTHQAVLPIEQF</sequence>
<name>A0A9N8EEU2_9STRA</name>
<evidence type="ECO:0000313" key="3">
    <source>
        <dbReference type="Proteomes" id="UP001153069"/>
    </source>
</evidence>
<reference evidence="2" key="1">
    <citation type="submission" date="2020-06" db="EMBL/GenBank/DDBJ databases">
        <authorList>
            <consortium name="Plant Systems Biology data submission"/>
        </authorList>
    </citation>
    <scope>NUCLEOTIDE SEQUENCE</scope>
    <source>
        <strain evidence="2">D6</strain>
    </source>
</reference>
<feature type="compositionally biased region" description="Low complexity" evidence="1">
    <location>
        <begin position="12"/>
        <end position="27"/>
    </location>
</feature>
<feature type="region of interest" description="Disordered" evidence="1">
    <location>
        <begin position="1"/>
        <end position="27"/>
    </location>
</feature>
<keyword evidence="3" id="KW-1185">Reference proteome</keyword>
<comment type="caution">
    <text evidence="2">The sequence shown here is derived from an EMBL/GenBank/DDBJ whole genome shotgun (WGS) entry which is preliminary data.</text>
</comment>
<proteinExistence type="predicted"/>
<protein>
    <submittedName>
        <fullName evidence="2">Uncharacterized protein</fullName>
    </submittedName>
</protein>
<organism evidence="2 3">
    <name type="scientific">Seminavis robusta</name>
    <dbReference type="NCBI Taxonomy" id="568900"/>
    <lineage>
        <taxon>Eukaryota</taxon>
        <taxon>Sar</taxon>
        <taxon>Stramenopiles</taxon>
        <taxon>Ochrophyta</taxon>
        <taxon>Bacillariophyta</taxon>
        <taxon>Bacillariophyceae</taxon>
        <taxon>Bacillariophycidae</taxon>
        <taxon>Naviculales</taxon>
        <taxon>Naviculaceae</taxon>
        <taxon>Seminavis</taxon>
    </lineage>
</organism>
<dbReference type="Proteomes" id="UP001153069">
    <property type="component" value="Unassembled WGS sequence"/>
</dbReference>
<evidence type="ECO:0000256" key="1">
    <source>
        <dbReference type="SAM" id="MobiDB-lite"/>
    </source>
</evidence>
<dbReference type="AlphaFoldDB" id="A0A9N8EEU2"/>